<organism evidence="1 2">
    <name type="scientific">Dreissena polymorpha</name>
    <name type="common">Zebra mussel</name>
    <name type="synonym">Mytilus polymorpha</name>
    <dbReference type="NCBI Taxonomy" id="45954"/>
    <lineage>
        <taxon>Eukaryota</taxon>
        <taxon>Metazoa</taxon>
        <taxon>Spiralia</taxon>
        <taxon>Lophotrochozoa</taxon>
        <taxon>Mollusca</taxon>
        <taxon>Bivalvia</taxon>
        <taxon>Autobranchia</taxon>
        <taxon>Heteroconchia</taxon>
        <taxon>Euheterodonta</taxon>
        <taxon>Imparidentia</taxon>
        <taxon>Neoheterodontei</taxon>
        <taxon>Myida</taxon>
        <taxon>Dreissenoidea</taxon>
        <taxon>Dreissenidae</taxon>
        <taxon>Dreissena</taxon>
    </lineage>
</organism>
<gene>
    <name evidence="1" type="ORF">DPMN_092333</name>
</gene>
<evidence type="ECO:0000313" key="2">
    <source>
        <dbReference type="Proteomes" id="UP000828390"/>
    </source>
</evidence>
<name>A0A9D4R026_DREPO</name>
<dbReference type="EMBL" id="JAIWYP010000003">
    <property type="protein sequence ID" value="KAH3849929.1"/>
    <property type="molecule type" value="Genomic_DNA"/>
</dbReference>
<evidence type="ECO:0000313" key="1">
    <source>
        <dbReference type="EMBL" id="KAH3849929.1"/>
    </source>
</evidence>
<comment type="caution">
    <text evidence="1">The sequence shown here is derived from an EMBL/GenBank/DDBJ whole genome shotgun (WGS) entry which is preliminary data.</text>
</comment>
<sequence length="107" mass="12084">MIAIAALFETKLCVMSKLYAIENAQVSDMNEVLHLLKCGRLHQDFDKSAVRFPDSDTTLCSSLNSNWFDSPMYESGFGYAIQRQNAEDFNEIGGVICFCTIYIKILL</sequence>
<dbReference type="Proteomes" id="UP000828390">
    <property type="component" value="Unassembled WGS sequence"/>
</dbReference>
<accession>A0A9D4R026</accession>
<keyword evidence="2" id="KW-1185">Reference proteome</keyword>
<reference evidence="1" key="1">
    <citation type="journal article" date="2019" name="bioRxiv">
        <title>The Genome of the Zebra Mussel, Dreissena polymorpha: A Resource for Invasive Species Research.</title>
        <authorList>
            <person name="McCartney M.A."/>
            <person name="Auch B."/>
            <person name="Kono T."/>
            <person name="Mallez S."/>
            <person name="Zhang Y."/>
            <person name="Obille A."/>
            <person name="Becker A."/>
            <person name="Abrahante J.E."/>
            <person name="Garbe J."/>
            <person name="Badalamenti J.P."/>
            <person name="Herman A."/>
            <person name="Mangelson H."/>
            <person name="Liachko I."/>
            <person name="Sullivan S."/>
            <person name="Sone E.D."/>
            <person name="Koren S."/>
            <person name="Silverstein K.A.T."/>
            <person name="Beckman K.B."/>
            <person name="Gohl D.M."/>
        </authorList>
    </citation>
    <scope>NUCLEOTIDE SEQUENCE</scope>
    <source>
        <strain evidence="1">Duluth1</strain>
        <tissue evidence="1">Whole animal</tissue>
    </source>
</reference>
<protein>
    <submittedName>
        <fullName evidence="1">Uncharacterized protein</fullName>
    </submittedName>
</protein>
<dbReference type="AlphaFoldDB" id="A0A9D4R026"/>
<proteinExistence type="predicted"/>
<reference evidence="1" key="2">
    <citation type="submission" date="2020-11" db="EMBL/GenBank/DDBJ databases">
        <authorList>
            <person name="McCartney M.A."/>
            <person name="Auch B."/>
            <person name="Kono T."/>
            <person name="Mallez S."/>
            <person name="Becker A."/>
            <person name="Gohl D.M."/>
            <person name="Silverstein K.A.T."/>
            <person name="Koren S."/>
            <person name="Bechman K.B."/>
            <person name="Herman A."/>
            <person name="Abrahante J.E."/>
            <person name="Garbe J."/>
        </authorList>
    </citation>
    <scope>NUCLEOTIDE SEQUENCE</scope>
    <source>
        <strain evidence="1">Duluth1</strain>
        <tissue evidence="1">Whole animal</tissue>
    </source>
</reference>